<gene>
    <name evidence="1" type="ORF">SAMN02745110_01540</name>
</gene>
<dbReference type="RefSeq" id="WP_078787385.1">
    <property type="nucleotide sequence ID" value="NZ_CACZYW010000007.1"/>
</dbReference>
<dbReference type="GO" id="GO:0006355">
    <property type="term" value="P:regulation of DNA-templated transcription"/>
    <property type="evidence" value="ECO:0007669"/>
    <property type="project" value="InterPro"/>
</dbReference>
<dbReference type="AlphaFoldDB" id="A0A1T4ND41"/>
<keyword evidence="2" id="KW-1185">Reference proteome</keyword>
<dbReference type="InterPro" id="IPR013321">
    <property type="entry name" value="Arc_rbn_hlx_hlx"/>
</dbReference>
<organism evidence="1 2">
    <name type="scientific">Eubacterium ruminantium</name>
    <dbReference type="NCBI Taxonomy" id="42322"/>
    <lineage>
        <taxon>Bacteria</taxon>
        <taxon>Bacillati</taxon>
        <taxon>Bacillota</taxon>
        <taxon>Clostridia</taxon>
        <taxon>Eubacteriales</taxon>
        <taxon>Eubacteriaceae</taxon>
        <taxon>Eubacterium</taxon>
    </lineage>
</organism>
<reference evidence="1 2" key="1">
    <citation type="submission" date="2017-02" db="EMBL/GenBank/DDBJ databases">
        <authorList>
            <person name="Peterson S.W."/>
        </authorList>
    </citation>
    <scope>NUCLEOTIDE SEQUENCE [LARGE SCALE GENOMIC DNA]</scope>
    <source>
        <strain evidence="1 2">ATCC 17233</strain>
    </source>
</reference>
<proteinExistence type="predicted"/>
<accession>A0A1T4ND41</accession>
<dbReference type="Proteomes" id="UP000189857">
    <property type="component" value="Unassembled WGS sequence"/>
</dbReference>
<evidence type="ECO:0000313" key="1">
    <source>
        <dbReference type="EMBL" id="SJZ77174.1"/>
    </source>
</evidence>
<dbReference type="InterPro" id="IPR007337">
    <property type="entry name" value="RelB/DinJ"/>
</dbReference>
<evidence type="ECO:0000313" key="2">
    <source>
        <dbReference type="Proteomes" id="UP000189857"/>
    </source>
</evidence>
<dbReference type="Gene3D" id="1.10.1220.10">
    <property type="entry name" value="Met repressor-like"/>
    <property type="match status" value="1"/>
</dbReference>
<dbReference type="Pfam" id="PF04221">
    <property type="entry name" value="RelB"/>
    <property type="match status" value="1"/>
</dbReference>
<protein>
    <submittedName>
        <fullName evidence="1">Addiction module antitoxin, RelB/DinJ family</fullName>
    </submittedName>
</protein>
<dbReference type="NCBIfam" id="TIGR02384">
    <property type="entry name" value="RelB_DinJ"/>
    <property type="match status" value="1"/>
</dbReference>
<sequence length="105" mass="11707">MAVKSSNVMARVEPEIKEEAEAILSQLGISASNGINMFYRQIILWKGLPFRPSVPASRPASLDEMTKEEFDAKMVRGLEQAKNGEGVPADEFFSSLREEILKSYV</sequence>
<dbReference type="EMBL" id="FUXA01000009">
    <property type="protein sequence ID" value="SJZ77174.1"/>
    <property type="molecule type" value="Genomic_DNA"/>
</dbReference>
<dbReference type="OrthoDB" id="9804867at2"/>
<name>A0A1T4ND41_9FIRM</name>